<organism evidence="2 3">
    <name type="scientific">Metabacillus malikii</name>
    <dbReference type="NCBI Taxonomy" id="1504265"/>
    <lineage>
        <taxon>Bacteria</taxon>
        <taxon>Bacillati</taxon>
        <taxon>Bacillota</taxon>
        <taxon>Bacilli</taxon>
        <taxon>Bacillales</taxon>
        <taxon>Bacillaceae</taxon>
        <taxon>Metabacillus</taxon>
    </lineage>
</organism>
<dbReference type="RefSeq" id="WP_307338949.1">
    <property type="nucleotide sequence ID" value="NZ_JAUSUD010000004.1"/>
</dbReference>
<dbReference type="InterPro" id="IPR048147">
    <property type="entry name" value="CBO0543-like"/>
</dbReference>
<dbReference type="Proteomes" id="UP001234495">
    <property type="component" value="Unassembled WGS sequence"/>
</dbReference>
<reference evidence="2 3" key="1">
    <citation type="submission" date="2023-07" db="EMBL/GenBank/DDBJ databases">
        <title>Genomic Encyclopedia of Type Strains, Phase IV (KMG-IV): sequencing the most valuable type-strain genomes for metagenomic binning, comparative biology and taxonomic classification.</title>
        <authorList>
            <person name="Goeker M."/>
        </authorList>
    </citation>
    <scope>NUCLEOTIDE SEQUENCE [LARGE SCALE GENOMIC DNA]</scope>
    <source>
        <strain evidence="2 3">DSM 29005</strain>
    </source>
</reference>
<feature type="transmembrane region" description="Helical" evidence="1">
    <location>
        <begin position="67"/>
        <end position="90"/>
    </location>
</feature>
<feature type="transmembrane region" description="Helical" evidence="1">
    <location>
        <begin position="160"/>
        <end position="185"/>
    </location>
</feature>
<comment type="caution">
    <text evidence="2">The sequence shown here is derived from an EMBL/GenBank/DDBJ whole genome shotgun (WGS) entry which is preliminary data.</text>
</comment>
<dbReference type="NCBIfam" id="NF041644">
    <property type="entry name" value="CBO0543_fam"/>
    <property type="match status" value="1"/>
</dbReference>
<accession>A0ABT9ZDV0</accession>
<dbReference type="EMBL" id="JAUSUD010000004">
    <property type="protein sequence ID" value="MDQ0230119.1"/>
    <property type="molecule type" value="Genomic_DNA"/>
</dbReference>
<keyword evidence="1" id="KW-0812">Transmembrane</keyword>
<proteinExistence type="predicted"/>
<feature type="transmembrane region" description="Helical" evidence="1">
    <location>
        <begin position="127"/>
        <end position="154"/>
    </location>
</feature>
<keyword evidence="3" id="KW-1185">Reference proteome</keyword>
<evidence type="ECO:0000313" key="2">
    <source>
        <dbReference type="EMBL" id="MDQ0230119.1"/>
    </source>
</evidence>
<evidence type="ECO:0000313" key="3">
    <source>
        <dbReference type="Proteomes" id="UP001234495"/>
    </source>
</evidence>
<feature type="transmembrane region" description="Helical" evidence="1">
    <location>
        <begin position="36"/>
        <end position="55"/>
    </location>
</feature>
<keyword evidence="1" id="KW-1133">Transmembrane helix</keyword>
<keyword evidence="1" id="KW-0472">Membrane</keyword>
<protein>
    <submittedName>
        <fullName evidence="2">Uncharacterized protein</fullName>
    </submittedName>
</protein>
<name>A0ABT9ZDV0_9BACI</name>
<gene>
    <name evidence="2" type="ORF">J2S19_001371</name>
</gene>
<sequence>MDENQVKLLEELRKGEIAQTDRWLQYWQDYSHVGTWQFWVVLTMLLLPLIILILFIDRNKIFQLGFFGYSVHLSMAVLDSIGVLKGTWMYPYKIYPVLPSNISLDSSLVPVSFILVYQYTINKGKNYYLWALLLCLAFSFFLKPLLLGFGLFRFGGNENFLILLGGYAVIALYSKWITDIFLYLLKTKKWSLYHK</sequence>
<feature type="transmembrane region" description="Helical" evidence="1">
    <location>
        <begin position="102"/>
        <end position="120"/>
    </location>
</feature>
<evidence type="ECO:0000256" key="1">
    <source>
        <dbReference type="SAM" id="Phobius"/>
    </source>
</evidence>